<keyword evidence="15" id="KW-0675">Receptor</keyword>
<evidence type="ECO:0000256" key="3">
    <source>
        <dbReference type="ARBA" id="ARBA00022452"/>
    </source>
</evidence>
<name>A0A6N4SMI9_CYTH3</name>
<evidence type="ECO:0000256" key="8">
    <source>
        <dbReference type="ARBA" id="ARBA00023077"/>
    </source>
</evidence>
<comment type="subcellular location">
    <subcellularLocation>
        <location evidence="1 11">Cell outer membrane</location>
        <topology evidence="1 11">Multi-pass membrane protein</topology>
    </subcellularLocation>
</comment>
<dbReference type="InterPro" id="IPR000531">
    <property type="entry name" value="Beta-barrel_TonB"/>
</dbReference>
<evidence type="ECO:0000313" key="16">
    <source>
        <dbReference type="Proteomes" id="UP000001822"/>
    </source>
</evidence>
<dbReference type="InterPro" id="IPR008969">
    <property type="entry name" value="CarboxyPept-like_regulatory"/>
</dbReference>
<dbReference type="AlphaFoldDB" id="A0A6N4SMI9"/>
<dbReference type="EMBL" id="CP000383">
    <property type="protein sequence ID" value="ABG57490.1"/>
    <property type="molecule type" value="Genomic_DNA"/>
</dbReference>
<keyword evidence="6" id="KW-0408">Iron</keyword>
<dbReference type="Pfam" id="PF00593">
    <property type="entry name" value="TonB_dep_Rec_b-barrel"/>
    <property type="match status" value="1"/>
</dbReference>
<keyword evidence="16" id="KW-1185">Reference proteome</keyword>
<dbReference type="InterPro" id="IPR012910">
    <property type="entry name" value="Plug_dom"/>
</dbReference>
<evidence type="ECO:0000256" key="9">
    <source>
        <dbReference type="ARBA" id="ARBA00023136"/>
    </source>
</evidence>
<keyword evidence="7" id="KW-0406">Ion transport</keyword>
<dbReference type="Pfam" id="PF07715">
    <property type="entry name" value="Plug"/>
    <property type="match status" value="1"/>
</dbReference>
<organism evidence="15 16">
    <name type="scientific">Cytophaga hutchinsonii (strain ATCC 33406 / DSM 1761 / CIP 103989 / NBRC 15051 / NCIMB 9469 / D465)</name>
    <dbReference type="NCBI Taxonomy" id="269798"/>
    <lineage>
        <taxon>Bacteria</taxon>
        <taxon>Pseudomonadati</taxon>
        <taxon>Bacteroidota</taxon>
        <taxon>Cytophagia</taxon>
        <taxon>Cytophagales</taxon>
        <taxon>Cytophagaceae</taxon>
        <taxon>Cytophaga</taxon>
    </lineage>
</organism>
<dbReference type="Pfam" id="PF13715">
    <property type="entry name" value="CarbopepD_reg_2"/>
    <property type="match status" value="1"/>
</dbReference>
<dbReference type="PANTHER" id="PTHR32552:SF81">
    <property type="entry name" value="TONB-DEPENDENT OUTER MEMBRANE RECEPTOR"/>
    <property type="match status" value="1"/>
</dbReference>
<sequence length="878" mass="95671">MITMFKSNTPFLHITNKIGTVTTLSKLIGVILFLHIQTIAFGQNGPYTIQGTIVDSTTNEPVIGAIVKRADGYVGTQTNIDGFFLIEYSGTLPVTLVVNYTGYANQSFVVTEENVGQRLTIPIHVDVNASEVITISSRRRDETAQDVPIPISVVGGARVEDAGAFNVNRIKEIVPSVQLYSSNPRNTGLNIRGLGSPFGLTNDGLDPGVGYYVDGVYYARPAATTLDFIDVERVEVLRGPQGTLFGKNTSNGAFNIVSRAPSFKTGGVFESSFGNFGFIQTKLSVTGPINQKLAARLSFSGTQRDGLIYNQTADQYTNDINNLGFRASLLYNATKKVKITFIADATRQRPNGYAQVAAGVVTTKRSAYRQFNAIAADLNYSLPTLNAFDRTIDQNTNTRSGNDLGGASVNIDAKIGKGTLTSTTAWRYWNWDPSNDRDFTGLDALRLSQNPSKHQQVSQEFRYAGNFSERLSGVAGIFAIGQTITTTGTEQAGADQWRFSRTSNTPPQTLMTSDLIDGLTQHTKSTLNTFSGAIFGQLDWAVIKNRLHVLPGLRYNYDYKDADYNRTVDGGKQTADPAEISLKNSVYSAQYFHTKATNTNLSGNLTVSYVVRNNINVYATYSNAYKPVGVNIAGLPTTSTGEADLSLATVKPEYTTNYEFGIKTSPTKNSVLNFAAFDTEVKDYQANVQSPQLGVNRGYLANAEHVKVWGLELDGNTKVGKYLTLNAAVSYTEGIYKKFTNAPLPLEETGAAVSFKDISGGSLPGISKWASSIGAEIALPGKFFTNEGKYFFAVDNFNRSKFSSSPSPSQYLNIDGYSLFNARLGFRATKGLTVFVWSRNVFNKNYYEQLLPAAGNTGLYAGVLGDQRTFGTTLRYAF</sequence>
<dbReference type="Gene3D" id="2.40.170.20">
    <property type="entry name" value="TonB-dependent receptor, beta-barrel domain"/>
    <property type="match status" value="1"/>
</dbReference>
<evidence type="ECO:0000256" key="7">
    <source>
        <dbReference type="ARBA" id="ARBA00023065"/>
    </source>
</evidence>
<evidence type="ECO:0000256" key="5">
    <source>
        <dbReference type="ARBA" id="ARBA00022692"/>
    </source>
</evidence>
<dbReference type="InterPro" id="IPR036942">
    <property type="entry name" value="Beta-barrel_TonB_sf"/>
</dbReference>
<evidence type="ECO:0000259" key="14">
    <source>
        <dbReference type="Pfam" id="PF07715"/>
    </source>
</evidence>
<keyword evidence="5 11" id="KW-0812">Transmembrane</keyword>
<dbReference type="GO" id="GO:0006826">
    <property type="term" value="P:iron ion transport"/>
    <property type="evidence" value="ECO:0007669"/>
    <property type="project" value="UniProtKB-KW"/>
</dbReference>
<evidence type="ECO:0000256" key="10">
    <source>
        <dbReference type="ARBA" id="ARBA00023237"/>
    </source>
</evidence>
<dbReference type="KEGG" id="chu:CHU_0198"/>
<reference evidence="15 16" key="1">
    <citation type="journal article" date="2007" name="Appl. Environ. Microbiol.">
        <title>Genome sequence of the cellulolytic gliding bacterium Cytophaga hutchinsonii.</title>
        <authorList>
            <person name="Xie G."/>
            <person name="Bruce D.C."/>
            <person name="Challacombe J.F."/>
            <person name="Chertkov O."/>
            <person name="Detter J.C."/>
            <person name="Gilna P."/>
            <person name="Han C.S."/>
            <person name="Lucas S."/>
            <person name="Misra M."/>
            <person name="Myers G.L."/>
            <person name="Richardson P."/>
            <person name="Tapia R."/>
            <person name="Thayer N."/>
            <person name="Thompson L.S."/>
            <person name="Brettin T.S."/>
            <person name="Henrissat B."/>
            <person name="Wilson D.B."/>
            <person name="McBride M.J."/>
        </authorList>
    </citation>
    <scope>NUCLEOTIDE SEQUENCE [LARGE SCALE GENOMIC DNA]</scope>
    <source>
        <strain evidence="16">ATCC 33406 / DSM 1761 / CIP 103989 / NBRC 15051 / NCIMB 9469 / D465</strain>
    </source>
</reference>
<evidence type="ECO:0000256" key="12">
    <source>
        <dbReference type="RuleBase" id="RU003357"/>
    </source>
</evidence>
<proteinExistence type="inferred from homology"/>
<evidence type="ECO:0000313" key="15">
    <source>
        <dbReference type="EMBL" id="ABG57490.1"/>
    </source>
</evidence>
<dbReference type="GO" id="GO:0009279">
    <property type="term" value="C:cell outer membrane"/>
    <property type="evidence" value="ECO:0007669"/>
    <property type="project" value="UniProtKB-SubCell"/>
</dbReference>
<comment type="similarity">
    <text evidence="11 12">Belongs to the TonB-dependent receptor family.</text>
</comment>
<evidence type="ECO:0000256" key="1">
    <source>
        <dbReference type="ARBA" id="ARBA00004571"/>
    </source>
</evidence>
<dbReference type="Proteomes" id="UP000001822">
    <property type="component" value="Chromosome"/>
</dbReference>
<evidence type="ECO:0000256" key="11">
    <source>
        <dbReference type="PROSITE-ProRule" id="PRU01360"/>
    </source>
</evidence>
<protein>
    <submittedName>
        <fullName evidence="15">Probable outer membrane receptor for iron transport</fullName>
    </submittedName>
</protein>
<keyword evidence="9 11" id="KW-0472">Membrane</keyword>
<evidence type="ECO:0000256" key="2">
    <source>
        <dbReference type="ARBA" id="ARBA00022448"/>
    </source>
</evidence>
<accession>A0A6N4SMI9</accession>
<dbReference type="PROSITE" id="PS52016">
    <property type="entry name" value="TONB_DEPENDENT_REC_3"/>
    <property type="match status" value="1"/>
</dbReference>
<keyword evidence="8 12" id="KW-0798">TonB box</keyword>
<dbReference type="SUPFAM" id="SSF49464">
    <property type="entry name" value="Carboxypeptidase regulatory domain-like"/>
    <property type="match status" value="1"/>
</dbReference>
<dbReference type="PANTHER" id="PTHR32552">
    <property type="entry name" value="FERRICHROME IRON RECEPTOR-RELATED"/>
    <property type="match status" value="1"/>
</dbReference>
<dbReference type="SUPFAM" id="SSF56935">
    <property type="entry name" value="Porins"/>
    <property type="match status" value="1"/>
</dbReference>
<keyword evidence="3 11" id="KW-1134">Transmembrane beta strand</keyword>
<gene>
    <name evidence="15" type="primary">ybiL</name>
    <name evidence="15" type="ordered locus">CHU_0198</name>
</gene>
<dbReference type="InterPro" id="IPR039426">
    <property type="entry name" value="TonB-dep_rcpt-like"/>
</dbReference>
<keyword evidence="10 11" id="KW-0998">Cell outer membrane</keyword>
<feature type="domain" description="TonB-dependent receptor plug" evidence="14">
    <location>
        <begin position="144"/>
        <end position="253"/>
    </location>
</feature>
<evidence type="ECO:0000256" key="4">
    <source>
        <dbReference type="ARBA" id="ARBA00022496"/>
    </source>
</evidence>
<evidence type="ECO:0000259" key="13">
    <source>
        <dbReference type="Pfam" id="PF00593"/>
    </source>
</evidence>
<evidence type="ECO:0000256" key="6">
    <source>
        <dbReference type="ARBA" id="ARBA00023004"/>
    </source>
</evidence>
<keyword evidence="4" id="KW-0410">Iron transport</keyword>
<feature type="domain" description="TonB-dependent receptor-like beta-barrel" evidence="13">
    <location>
        <begin position="371"/>
        <end position="840"/>
    </location>
</feature>
<keyword evidence="2 11" id="KW-0813">Transport</keyword>